<keyword evidence="1" id="KW-0812">Transmembrane</keyword>
<protein>
    <submittedName>
        <fullName evidence="2">Uncharacterized protein</fullName>
    </submittedName>
</protein>
<evidence type="ECO:0000313" key="2">
    <source>
        <dbReference type="EMBL" id="CDI41952.1"/>
    </source>
</evidence>
<organism evidence="2 3">
    <name type="scientific">Lactobacillus helveticus CIRM-BIA 953</name>
    <dbReference type="NCBI Taxonomy" id="1226335"/>
    <lineage>
        <taxon>Bacteria</taxon>
        <taxon>Bacillati</taxon>
        <taxon>Bacillota</taxon>
        <taxon>Bacilli</taxon>
        <taxon>Lactobacillales</taxon>
        <taxon>Lactobacillaceae</taxon>
        <taxon>Lactobacillus</taxon>
    </lineage>
</organism>
<evidence type="ECO:0000256" key="1">
    <source>
        <dbReference type="SAM" id="Phobius"/>
    </source>
</evidence>
<accession>U4QBU7</accession>
<reference evidence="2 3" key="1">
    <citation type="submission" date="2013-09" db="EMBL/GenBank/DDBJ databases">
        <title>Draft Genome Sequence of five Lactobacillus helveticus strains CIRM-BIA 101T, 103, 104, 951 and 953 isolated from milk product.</title>
        <authorList>
            <person name="Valence F."/>
            <person name="Chuat V."/>
            <person name="Ma L."/>
            <person name="Creno S."/>
            <person name="Falentin H."/>
            <person name="Lortal S."/>
            <person name="Bizet C."/>
            <person name="Clermont D."/>
            <person name="Loux V."/>
            <person name="Bouchier C."/>
            <person name="Cousin S."/>
        </authorList>
    </citation>
    <scope>NUCLEOTIDE SEQUENCE [LARGE SCALE GENOMIC DNA]</scope>
    <source>
        <strain evidence="2 3">CIRM-BIA 953</strain>
    </source>
</reference>
<name>U4QBU7_LACHE</name>
<comment type="caution">
    <text evidence="2">The sequence shown here is derived from an EMBL/GenBank/DDBJ whole genome shotgun (WGS) entry which is preliminary data.</text>
</comment>
<gene>
    <name evidence="2" type="ORF">LHCIRMBIA953_02298</name>
</gene>
<proteinExistence type="predicted"/>
<keyword evidence="1" id="KW-0472">Membrane</keyword>
<dbReference type="AlphaFoldDB" id="U4QBU7"/>
<feature type="transmembrane region" description="Helical" evidence="1">
    <location>
        <begin position="29"/>
        <end position="50"/>
    </location>
</feature>
<sequence>MKVASISVLTVIPLVIILGTNVATGMFPAFIWNIFQDVVNLITICLILLAKTKLKDLE</sequence>
<dbReference type="Proteomes" id="UP000017243">
    <property type="component" value="Unassembled WGS sequence"/>
</dbReference>
<dbReference type="EMBL" id="CBUH010000071">
    <property type="protein sequence ID" value="CDI41952.1"/>
    <property type="molecule type" value="Genomic_DNA"/>
</dbReference>
<evidence type="ECO:0000313" key="3">
    <source>
        <dbReference type="Proteomes" id="UP000017243"/>
    </source>
</evidence>
<keyword evidence="1" id="KW-1133">Transmembrane helix</keyword>